<comment type="caution">
    <text evidence="2">The sequence shown here is derived from an EMBL/GenBank/DDBJ whole genome shotgun (WGS) entry which is preliminary data.</text>
</comment>
<gene>
    <name evidence="2" type="ORF">RRF57_010637</name>
</gene>
<dbReference type="AlphaFoldDB" id="A0AAN7Z2X7"/>
<proteinExistence type="predicted"/>
<feature type="region of interest" description="Disordered" evidence="1">
    <location>
        <begin position="431"/>
        <end position="488"/>
    </location>
</feature>
<name>A0AAN7Z2X7_9PEZI</name>
<dbReference type="Proteomes" id="UP001305414">
    <property type="component" value="Unassembled WGS sequence"/>
</dbReference>
<evidence type="ECO:0000256" key="1">
    <source>
        <dbReference type="SAM" id="MobiDB-lite"/>
    </source>
</evidence>
<reference evidence="2 3" key="1">
    <citation type="submission" date="2023-10" db="EMBL/GenBank/DDBJ databases">
        <title>Draft genome sequence of Xylaria bambusicola isolate GMP-LS, the root and basal stem rot pathogen of sugarcane in Indonesia.</title>
        <authorList>
            <person name="Selvaraj P."/>
            <person name="Muralishankar V."/>
            <person name="Muruganantham S."/>
            <person name="Sp S."/>
            <person name="Haryani S."/>
            <person name="Lau K.J.X."/>
            <person name="Naqvi N.I."/>
        </authorList>
    </citation>
    <scope>NUCLEOTIDE SEQUENCE [LARGE SCALE GENOMIC DNA]</scope>
    <source>
        <strain evidence="2">GMP-LS</strain>
    </source>
</reference>
<evidence type="ECO:0000313" key="2">
    <source>
        <dbReference type="EMBL" id="KAK5634925.1"/>
    </source>
</evidence>
<dbReference type="CDD" id="cd00048">
    <property type="entry name" value="DSRM_SF"/>
    <property type="match status" value="1"/>
</dbReference>
<protein>
    <submittedName>
        <fullName evidence="2">Uncharacterized protein</fullName>
    </submittedName>
</protein>
<feature type="compositionally biased region" description="Basic and acidic residues" evidence="1">
    <location>
        <begin position="468"/>
        <end position="488"/>
    </location>
</feature>
<dbReference type="EMBL" id="JAWHQM010000046">
    <property type="protein sequence ID" value="KAK5634925.1"/>
    <property type="molecule type" value="Genomic_DNA"/>
</dbReference>
<sequence length="488" mass="52263">MEAATKMFTIVNADIKKDALGSRVAAQGINAVAEAGADRGAGLSSAFEPKPSSNPQAPVSEGLATATLTTEAPIQPVQSVQPVFPILPAQPVQSVSPSLPSSSLAAALRHAAKNNISSPLLRGPVPQKGSGQDRFRQELLKGNDYPRLTVVDQNSSYIASTTSAPDLPAANPPLFTLGTTTSTCPGVQAIDRAVVTPAEVRGEMSLEAKKAVKGPSLTQPKVKAEDGNGQYIRQVIHPQPLATARLSAQCQLRHFNPKWQESSGPNGFKCSVQLQNKVIHGDRTYQTAYDAKQAVAKKALTYVRRLPCDDPSQKVVMRIRNGDNRTDIFLNGNVVIDGNQQGRVQVKSEPSANASHAGSHGQYNYALPADANASAYNWIASNYTDHGALVRHIQSLFGSTGPSPAIISDSMASRAFLQGLALGTSMRATSPYDPYLEPQGRPIPASSSDLHRPHKARERSPAPSVARNYRDRSPWRRAPHELNSRRST</sequence>
<keyword evidence="3" id="KW-1185">Reference proteome</keyword>
<evidence type="ECO:0000313" key="3">
    <source>
        <dbReference type="Proteomes" id="UP001305414"/>
    </source>
</evidence>
<accession>A0AAN7Z2X7</accession>
<organism evidence="2 3">
    <name type="scientific">Xylaria bambusicola</name>
    <dbReference type="NCBI Taxonomy" id="326684"/>
    <lineage>
        <taxon>Eukaryota</taxon>
        <taxon>Fungi</taxon>
        <taxon>Dikarya</taxon>
        <taxon>Ascomycota</taxon>
        <taxon>Pezizomycotina</taxon>
        <taxon>Sordariomycetes</taxon>
        <taxon>Xylariomycetidae</taxon>
        <taxon>Xylariales</taxon>
        <taxon>Xylariaceae</taxon>
        <taxon>Xylaria</taxon>
    </lineage>
</organism>